<sequence length="208" mass="23718">MISNIKLILIFSLLAVALNAQEENRYSNQYSENPETVFFNAEIYYPVSLGSSVYSNYKFDPGYALDFNWFFKPKFTLGARVAVHRIYPENISATGNFQRGTFHLLGADFGYYKPINKEWNLHYKSGIGIISNVYTAAEDKFSEDGGKLWLSAEIARRLDKTFGIFLKTGIDYDFTNIETSAARDSYFNNNFLFTIGIGLRFNFQNPGG</sequence>
<feature type="chain" id="PRO_5046297910" description="Outer membrane protein beta-barrel domain-containing protein" evidence="1">
    <location>
        <begin position="23"/>
        <end position="208"/>
    </location>
</feature>
<evidence type="ECO:0000313" key="2">
    <source>
        <dbReference type="EMBL" id="GGG30554.1"/>
    </source>
</evidence>
<comment type="caution">
    <text evidence="2">The sequence shown here is derived from an EMBL/GenBank/DDBJ whole genome shotgun (WGS) entry which is preliminary data.</text>
</comment>
<dbReference type="EMBL" id="BMIX01000002">
    <property type="protein sequence ID" value="GGG30554.1"/>
    <property type="molecule type" value="Genomic_DNA"/>
</dbReference>
<protein>
    <recommendedName>
        <fullName evidence="4">Outer membrane protein beta-barrel domain-containing protein</fullName>
    </recommendedName>
</protein>
<reference evidence="3" key="1">
    <citation type="journal article" date="2019" name="Int. J. Syst. Evol. Microbiol.">
        <title>The Global Catalogue of Microorganisms (GCM) 10K type strain sequencing project: providing services to taxonomists for standard genome sequencing and annotation.</title>
        <authorList>
            <consortium name="The Broad Institute Genomics Platform"/>
            <consortium name="The Broad Institute Genome Sequencing Center for Infectious Disease"/>
            <person name="Wu L."/>
            <person name="Ma J."/>
        </authorList>
    </citation>
    <scope>NUCLEOTIDE SEQUENCE [LARGE SCALE GENOMIC DNA]</scope>
    <source>
        <strain evidence="3">CGMCC 1.15422</strain>
    </source>
</reference>
<feature type="signal peptide" evidence="1">
    <location>
        <begin position="1"/>
        <end position="22"/>
    </location>
</feature>
<evidence type="ECO:0000256" key="1">
    <source>
        <dbReference type="SAM" id="SignalP"/>
    </source>
</evidence>
<accession>A0ABQ1WIM0</accession>
<keyword evidence="1" id="KW-0732">Signal</keyword>
<dbReference type="RefSeq" id="WP_011711099.1">
    <property type="nucleotide sequence ID" value="NZ_BMIX01000002.1"/>
</dbReference>
<gene>
    <name evidence="2" type="ORF">GCM10011532_12590</name>
</gene>
<evidence type="ECO:0000313" key="3">
    <source>
        <dbReference type="Proteomes" id="UP000605733"/>
    </source>
</evidence>
<organism evidence="2 3">
    <name type="scientific">Christiangramia forsetii</name>
    <dbReference type="NCBI Taxonomy" id="411153"/>
    <lineage>
        <taxon>Bacteria</taxon>
        <taxon>Pseudomonadati</taxon>
        <taxon>Bacteroidota</taxon>
        <taxon>Flavobacteriia</taxon>
        <taxon>Flavobacteriales</taxon>
        <taxon>Flavobacteriaceae</taxon>
        <taxon>Christiangramia</taxon>
    </lineage>
</organism>
<dbReference type="Proteomes" id="UP000605733">
    <property type="component" value="Unassembled WGS sequence"/>
</dbReference>
<keyword evidence="3" id="KW-1185">Reference proteome</keyword>
<evidence type="ECO:0008006" key="4">
    <source>
        <dbReference type="Google" id="ProtNLM"/>
    </source>
</evidence>
<name>A0ABQ1WIM0_9FLAO</name>
<proteinExistence type="predicted"/>